<reference evidence="6" key="2">
    <citation type="submission" date="2018-01" db="EMBL/GenBank/DDBJ databases">
        <title>Ralstonia pseudosolanacearum P824 infects blueberry.</title>
        <authorList>
            <person name="Bocsanczy A.M."/>
            <person name="Norman D.J."/>
        </authorList>
    </citation>
    <scope>NUCLEOTIDE SEQUENCE</scope>
    <source>
        <strain evidence="6">P824</strain>
    </source>
</reference>
<dbReference type="EMBL" id="LN899821">
    <property type="protein sequence ID" value="CUV16168.1"/>
    <property type="molecule type" value="Genomic_DNA"/>
</dbReference>
<dbReference type="PANTHER" id="PTHR35371:SF1">
    <property type="entry name" value="BLR7753 PROTEIN"/>
    <property type="match status" value="1"/>
</dbReference>
<dbReference type="Pfam" id="PF01124">
    <property type="entry name" value="MAPEG"/>
    <property type="match status" value="1"/>
</dbReference>
<evidence type="ECO:0000313" key="10">
    <source>
        <dbReference type="EMBL" id="CUV35225.1"/>
    </source>
</evidence>
<feature type="transmembrane region" description="Helical" evidence="5">
    <location>
        <begin position="83"/>
        <end position="101"/>
    </location>
</feature>
<dbReference type="EMBL" id="LN899824">
    <property type="protein sequence ID" value="CUV28651.1"/>
    <property type="molecule type" value="Genomic_DNA"/>
</dbReference>
<dbReference type="GO" id="GO:0016020">
    <property type="term" value="C:membrane"/>
    <property type="evidence" value="ECO:0007669"/>
    <property type="project" value="UniProtKB-SubCell"/>
</dbReference>
<evidence type="ECO:0000313" key="13">
    <source>
        <dbReference type="EMBL" id="CUV55682.1"/>
    </source>
</evidence>
<evidence type="ECO:0000313" key="14">
    <source>
        <dbReference type="EMBL" id="CUV62824.1"/>
    </source>
</evidence>
<dbReference type="PANTHER" id="PTHR35371">
    <property type="entry name" value="INNER MEMBRANE PROTEIN"/>
    <property type="match status" value="1"/>
</dbReference>
<dbReference type="Gene3D" id="1.20.120.550">
    <property type="entry name" value="Membrane associated eicosanoid/glutathione metabolism-like domain"/>
    <property type="match status" value="1"/>
</dbReference>
<dbReference type="Proteomes" id="UP000262427">
    <property type="component" value="Chromosome CM"/>
</dbReference>
<dbReference type="EMBL" id="CP025741">
    <property type="protein sequence ID" value="AYA47344.1"/>
    <property type="molecule type" value="Genomic_DNA"/>
</dbReference>
<dbReference type="InterPro" id="IPR001129">
    <property type="entry name" value="Membr-assoc_MAPEG"/>
</dbReference>
<feature type="transmembrane region" description="Helical" evidence="5">
    <location>
        <begin position="107"/>
        <end position="126"/>
    </location>
</feature>
<evidence type="ECO:0000313" key="9">
    <source>
        <dbReference type="EMBL" id="CUV28651.1"/>
    </source>
</evidence>
<evidence type="ECO:0000256" key="2">
    <source>
        <dbReference type="ARBA" id="ARBA00022692"/>
    </source>
</evidence>
<evidence type="ECO:0000256" key="1">
    <source>
        <dbReference type="ARBA" id="ARBA00004370"/>
    </source>
</evidence>
<dbReference type="PATRIC" id="fig|305.107.peg.3671"/>
<gene>
    <name evidence="15" type="ORF">LH706_14005</name>
    <name evidence="7" type="ORF">PSS4_v1_40020</name>
    <name evidence="14" type="ORF">RD1301_v1_2780005</name>
    <name evidence="6" type="ORF">RSP824_13185</name>
    <name evidence="8" type="ORF">RUN1744_v1_100050</name>
    <name evidence="9" type="ORF">RUN1985_v1_270047</name>
    <name evidence="13" type="ORF">RUN215_v1_520048</name>
    <name evidence="10" type="ORF">TD1301_v1_1290021</name>
    <name evidence="11" type="ORF">TF3108_v1_580034</name>
    <name evidence="12" type="ORF">TO10_v1_730041</name>
</gene>
<evidence type="ECO:0000313" key="12">
    <source>
        <dbReference type="EMBL" id="CUV46923.1"/>
    </source>
</evidence>
<dbReference type="InterPro" id="IPR023352">
    <property type="entry name" value="MAPEG-like_dom_sf"/>
</dbReference>
<dbReference type="SUPFAM" id="SSF161084">
    <property type="entry name" value="MAPEG domain-like"/>
    <property type="match status" value="1"/>
</dbReference>
<evidence type="ECO:0000256" key="4">
    <source>
        <dbReference type="ARBA" id="ARBA00023136"/>
    </source>
</evidence>
<protein>
    <submittedName>
        <fullName evidence="15">MAPEG family protein</fullName>
    </submittedName>
    <submittedName>
        <fullName evidence="9">Putative membrane protein</fullName>
    </submittedName>
</protein>
<evidence type="ECO:0000313" key="16">
    <source>
        <dbReference type="Proteomes" id="UP000262427"/>
    </source>
</evidence>
<dbReference type="EMBL" id="LN899825">
    <property type="protein sequence ID" value="CUV35225.1"/>
    <property type="molecule type" value="Genomic_DNA"/>
</dbReference>
<feature type="transmembrane region" description="Helical" evidence="5">
    <location>
        <begin position="58"/>
        <end position="76"/>
    </location>
</feature>
<reference evidence="15" key="4">
    <citation type="submission" date="2021-10" db="EMBL/GenBank/DDBJ databases">
        <title>Complete genome sequences of five Ralstonia solancearum strains isolated from sunflower.</title>
        <authorList>
            <person name="She X."/>
            <person name="He Z."/>
        </authorList>
    </citation>
    <scope>NUCLEOTIDE SEQUENCE</scope>
    <source>
        <strain evidence="15">RS638</strain>
    </source>
</reference>
<dbReference type="EMBL" id="LN899826">
    <property type="protein sequence ID" value="CUV40820.1"/>
    <property type="molecule type" value="Genomic_DNA"/>
</dbReference>
<sequence>MPIALWCVLIAALLPYVCIQIARFTGPRRDNRQPRQWAAGLTGVAQRANGAQQNHFEVFPFFAVAVLVAILGGSPVDRVNGLAVAFIAVRVLYTACYLANWATARSLVWTVGFVLTIALFVQPAFVH</sequence>
<organism evidence="9">
    <name type="scientific">Ralstonia solanacearum</name>
    <name type="common">Pseudomonas solanacearum</name>
    <dbReference type="NCBI Taxonomy" id="305"/>
    <lineage>
        <taxon>Bacteria</taxon>
        <taxon>Pseudomonadati</taxon>
        <taxon>Pseudomonadota</taxon>
        <taxon>Betaproteobacteria</taxon>
        <taxon>Burkholderiales</taxon>
        <taxon>Burkholderiaceae</taxon>
        <taxon>Ralstonia</taxon>
        <taxon>Ralstonia solanacearum species complex</taxon>
    </lineage>
</organism>
<dbReference type="EMBL" id="LN899823">
    <property type="protein sequence ID" value="CUV21893.1"/>
    <property type="molecule type" value="Genomic_DNA"/>
</dbReference>
<evidence type="ECO:0000313" key="6">
    <source>
        <dbReference type="EMBL" id="AYA47344.1"/>
    </source>
</evidence>
<evidence type="ECO:0000313" key="7">
    <source>
        <dbReference type="EMBL" id="CUV16168.1"/>
    </source>
</evidence>
<dbReference type="EMBL" id="LN899822">
    <property type="protein sequence ID" value="CUV62824.1"/>
    <property type="molecule type" value="Genomic_DNA"/>
</dbReference>
<dbReference type="EMBL" id="CP085043">
    <property type="protein sequence ID" value="UZF14132.1"/>
    <property type="molecule type" value="Genomic_DNA"/>
</dbReference>
<reference evidence="9" key="1">
    <citation type="submission" date="2015-10" db="EMBL/GenBank/DDBJ databases">
        <authorList>
            <person name="Gilbert D.G."/>
        </authorList>
    </citation>
    <scope>NUCLEOTIDE SEQUENCE</scope>
    <source>
        <strain evidence="9">Phyl III-seqv23</strain>
    </source>
</reference>
<keyword evidence="4 5" id="KW-0472">Membrane</keyword>
<proteinExistence type="predicted"/>
<dbReference type="EMBL" id="LN899820">
    <property type="protein sequence ID" value="CUV55682.1"/>
    <property type="molecule type" value="Genomic_DNA"/>
</dbReference>
<reference evidence="16" key="3">
    <citation type="submission" date="2018-01" db="EMBL/GenBank/DDBJ databases">
        <title>Raltonia solanacearum P824 infects blueberry.</title>
        <authorList>
            <person name="Bocsanczy A.M."/>
            <person name="Norman D.J."/>
        </authorList>
    </citation>
    <scope>NUCLEOTIDE SEQUENCE [LARGE SCALE GENOMIC DNA]</scope>
    <source>
        <strain evidence="16">P824</strain>
    </source>
</reference>
<evidence type="ECO:0000313" key="8">
    <source>
        <dbReference type="EMBL" id="CUV21893.1"/>
    </source>
</evidence>
<name>A0A0K1ZN02_RALSL</name>
<dbReference type="AlphaFoldDB" id="A0A0K1ZN02"/>
<keyword evidence="3 5" id="KW-1133">Transmembrane helix</keyword>
<comment type="subcellular location">
    <subcellularLocation>
        <location evidence="1">Membrane</location>
    </subcellularLocation>
</comment>
<evidence type="ECO:0000313" key="15">
    <source>
        <dbReference type="EMBL" id="UZF14132.1"/>
    </source>
</evidence>
<evidence type="ECO:0000313" key="11">
    <source>
        <dbReference type="EMBL" id="CUV40820.1"/>
    </source>
</evidence>
<dbReference type="EMBL" id="LN899827">
    <property type="protein sequence ID" value="CUV46923.1"/>
    <property type="molecule type" value="Genomic_DNA"/>
</dbReference>
<evidence type="ECO:0000256" key="5">
    <source>
        <dbReference type="SAM" id="Phobius"/>
    </source>
</evidence>
<evidence type="ECO:0000256" key="3">
    <source>
        <dbReference type="ARBA" id="ARBA00022989"/>
    </source>
</evidence>
<accession>A0A0K1ZN02</accession>
<keyword evidence="2 5" id="KW-0812">Transmembrane</keyword>